<evidence type="ECO:0000313" key="3">
    <source>
        <dbReference type="Proteomes" id="UP001642464"/>
    </source>
</evidence>
<dbReference type="InterPro" id="IPR045237">
    <property type="entry name" value="COPS7/eIF3m"/>
</dbReference>
<gene>
    <name evidence="2" type="ORF">SCF082_LOCUS51397</name>
</gene>
<keyword evidence="1" id="KW-0736">Signalosome</keyword>
<comment type="caution">
    <text evidence="2">The sequence shown here is derived from an EMBL/GenBank/DDBJ whole genome shotgun (WGS) entry which is preliminary data.</text>
</comment>
<dbReference type="Proteomes" id="UP001642464">
    <property type="component" value="Unassembled WGS sequence"/>
</dbReference>
<dbReference type="EMBL" id="CAXAMM010043572">
    <property type="protein sequence ID" value="CAK9110678.1"/>
    <property type="molecule type" value="Genomic_DNA"/>
</dbReference>
<keyword evidence="3" id="KW-1185">Reference proteome</keyword>
<evidence type="ECO:0000256" key="1">
    <source>
        <dbReference type="ARBA" id="ARBA00022790"/>
    </source>
</evidence>
<sequence>MFHARRQILRRIGRGGRVVWPHEALVRQALEHSSVFVFGELLECPNVQALQGEFSATLDLLRIFAYGTFSDYKARTKRRMERCRGD</sequence>
<reference evidence="2 3" key="1">
    <citation type="submission" date="2024-02" db="EMBL/GenBank/DDBJ databases">
        <authorList>
            <person name="Chen Y."/>
            <person name="Shah S."/>
            <person name="Dougan E. K."/>
            <person name="Thang M."/>
            <person name="Chan C."/>
        </authorList>
    </citation>
    <scope>NUCLEOTIDE SEQUENCE [LARGE SCALE GENOMIC DNA]</scope>
</reference>
<evidence type="ECO:0000313" key="2">
    <source>
        <dbReference type="EMBL" id="CAK9110678.1"/>
    </source>
</evidence>
<proteinExistence type="predicted"/>
<name>A0ABP0SE57_9DINO</name>
<organism evidence="2 3">
    <name type="scientific">Durusdinium trenchii</name>
    <dbReference type="NCBI Taxonomy" id="1381693"/>
    <lineage>
        <taxon>Eukaryota</taxon>
        <taxon>Sar</taxon>
        <taxon>Alveolata</taxon>
        <taxon>Dinophyceae</taxon>
        <taxon>Suessiales</taxon>
        <taxon>Symbiodiniaceae</taxon>
        <taxon>Durusdinium</taxon>
    </lineage>
</organism>
<dbReference type="PANTHER" id="PTHR15350:SF5">
    <property type="entry name" value="COP9 SIGNALOSOME COMPLEX SUBUNIT 7"/>
    <property type="match status" value="1"/>
</dbReference>
<dbReference type="PANTHER" id="PTHR15350">
    <property type="entry name" value="COP9 SIGNALOSOME COMPLEX SUBUNIT 7/DENDRITIC CELL PROTEIN GA17"/>
    <property type="match status" value="1"/>
</dbReference>
<accession>A0ABP0SE57</accession>
<protein>
    <submittedName>
        <fullName evidence="2">COP9 signalosome complex subunit 7 (Signalosome subunit 7)</fullName>
    </submittedName>
</protein>